<organism evidence="2 4">
    <name type="scientific">Kosakonia oryzae</name>
    <dbReference type="NCBI Taxonomy" id="497725"/>
    <lineage>
        <taxon>Bacteria</taxon>
        <taxon>Pseudomonadati</taxon>
        <taxon>Pseudomonadota</taxon>
        <taxon>Gammaproteobacteria</taxon>
        <taxon>Enterobacterales</taxon>
        <taxon>Enterobacteriaceae</taxon>
        <taxon>Kosakonia</taxon>
    </lineage>
</organism>
<evidence type="ECO:0000313" key="3">
    <source>
        <dbReference type="Proteomes" id="UP000078227"/>
    </source>
</evidence>
<dbReference type="Proteomes" id="UP000182314">
    <property type="component" value="Unassembled WGS sequence"/>
</dbReference>
<name>A0AA94H2P3_9ENTR</name>
<dbReference type="RefSeq" id="WP_064566910.1">
    <property type="nucleotide sequence ID" value="NZ_CP014007.2"/>
</dbReference>
<reference evidence="2 4" key="1">
    <citation type="submission" date="2016-10" db="EMBL/GenBank/DDBJ databases">
        <authorList>
            <person name="Varghese N."/>
            <person name="Submissions S."/>
        </authorList>
    </citation>
    <scope>NUCLEOTIDE SEQUENCE [LARGE SCALE GENOMIC DNA]</scope>
    <source>
        <strain evidence="2 4">CGMCC 1.7012</strain>
    </source>
</reference>
<dbReference type="KEGG" id="kor:AWR26_14405"/>
<dbReference type="EMBL" id="CP014007">
    <property type="protein sequence ID" value="ANI83289.1"/>
    <property type="molecule type" value="Genomic_DNA"/>
</dbReference>
<dbReference type="AlphaFoldDB" id="A0AA94H2P3"/>
<protein>
    <submittedName>
        <fullName evidence="2">Uncharacterized protein</fullName>
    </submittedName>
</protein>
<proteinExistence type="predicted"/>
<evidence type="ECO:0000313" key="1">
    <source>
        <dbReference type="EMBL" id="ANI83289.1"/>
    </source>
</evidence>
<sequence>MGRRIEIEIDGATYSGVTASAKDQVEMLQISAQAGLLPLLGEGVTPMGITVAMASLDGGKTARLKELCIVKGKIVRDSDGVPVAENLFQDAAHNFLLLLGRALKENVGPFWQLSEQSENGAGATPTIP</sequence>
<accession>A0AA94H2P3</accession>
<evidence type="ECO:0000313" key="4">
    <source>
        <dbReference type="Proteomes" id="UP000182314"/>
    </source>
</evidence>
<dbReference type="EMBL" id="FOKO01000002">
    <property type="protein sequence ID" value="SFC03584.1"/>
    <property type="molecule type" value="Genomic_DNA"/>
</dbReference>
<dbReference type="Proteomes" id="UP000078227">
    <property type="component" value="Chromosome"/>
</dbReference>
<reference evidence="1 3" key="2">
    <citation type="submission" date="2021-03" db="EMBL/GenBank/DDBJ databases">
        <authorList>
            <person name="Li Y."/>
            <person name="Li S."/>
            <person name="Chen M."/>
            <person name="Peng G."/>
            <person name="Tan Z."/>
            <person name="An Q."/>
        </authorList>
    </citation>
    <scope>NUCLEOTIDE SEQUENCE [LARGE SCALE GENOMIC DNA]</scope>
    <source>
        <strain evidence="1 3">Ola 51</strain>
    </source>
</reference>
<keyword evidence="3" id="KW-1185">Reference proteome</keyword>
<evidence type="ECO:0000313" key="2">
    <source>
        <dbReference type="EMBL" id="SFC03584.1"/>
    </source>
</evidence>
<gene>
    <name evidence="1" type="ORF">AWR26_14405</name>
    <name evidence="2" type="ORF">SAMN05216286_1374</name>
</gene>